<keyword evidence="3 5" id="KW-1133">Transmembrane helix</keyword>
<reference evidence="6" key="1">
    <citation type="submission" date="2013-07" db="EMBL/GenBank/DDBJ databases">
        <title>The Genome Sequence of Cryptococcus bestiolae CBS10118.</title>
        <authorList>
            <consortium name="The Broad Institute Genome Sequencing Platform"/>
            <person name="Cuomo C."/>
            <person name="Litvintseva A."/>
            <person name="Chen Y."/>
            <person name="Heitman J."/>
            <person name="Sun S."/>
            <person name="Springer D."/>
            <person name="Dromer F."/>
            <person name="Young S.K."/>
            <person name="Zeng Q."/>
            <person name="Gargeya S."/>
            <person name="Fitzgerald M."/>
            <person name="Abouelleil A."/>
            <person name="Alvarado L."/>
            <person name="Berlin A.M."/>
            <person name="Chapman S.B."/>
            <person name="Dewar J."/>
            <person name="Goldberg J."/>
            <person name="Griggs A."/>
            <person name="Gujja S."/>
            <person name="Hansen M."/>
            <person name="Howarth C."/>
            <person name="Imamovic A."/>
            <person name="Larimer J."/>
            <person name="McCowan C."/>
            <person name="Murphy C."/>
            <person name="Pearson M."/>
            <person name="Priest M."/>
            <person name="Roberts A."/>
            <person name="Saif S."/>
            <person name="Shea T."/>
            <person name="Sykes S."/>
            <person name="Wortman J."/>
            <person name="Nusbaum C."/>
            <person name="Birren B."/>
        </authorList>
    </citation>
    <scope>NUCLEOTIDE SEQUENCE [LARGE SCALE GENOMIC DNA]</scope>
    <source>
        <strain evidence="6">CBS 10118</strain>
    </source>
</reference>
<evidence type="ECO:0000256" key="3">
    <source>
        <dbReference type="ARBA" id="ARBA00022989"/>
    </source>
</evidence>
<name>A0A1B9FQY3_9TREE</name>
<sequence length="412" mass="45153">MLQSASEILSTTWSAVEASISVILVLVYGFFASKWKLLSPEGEESASKLCVTLFLPALLFSEIGPLASWDNLKDYWVILAYAVVFQLISWIFGAIGVIAFGMPQWIIPCMVFNNATSLPLLLFSSLGKNGTLSPLIKNDDLDSVLDRGQVFLLINALVCNLTRFSFGPIMMKKHPLDFPHPWSHSESPHAVKKVREVLNSEQGYPAIEPYSGDDENAPLLDQAKHHGKKGWKIAKILHKSLAGFMNPPMYGGLAAIIAGLVPFLHNWLFKKGAWLSPLAESIDKIGKLYAALQMLVIGAHLKTKKGSRPPLFPLIYLFVFRFAVMPVISTSMVYGIRKAVGDKVLNDPVLDFIMMIAPVGPPALTLAAIVEMSDTDEDVETAVAKTIVISYALTPLISVSVTAALQVVQKLY</sequence>
<feature type="transmembrane region" description="Helical" evidence="5">
    <location>
        <begin position="147"/>
        <end position="166"/>
    </location>
</feature>
<feature type="transmembrane region" description="Helical" evidence="5">
    <location>
        <begin position="249"/>
        <end position="268"/>
    </location>
</feature>
<evidence type="ECO:0000256" key="1">
    <source>
        <dbReference type="ARBA" id="ARBA00004141"/>
    </source>
</evidence>
<dbReference type="VEuPathDB" id="FungiDB:I302_08859"/>
<keyword evidence="4 5" id="KW-0472">Membrane</keyword>
<dbReference type="EMBL" id="KV700382">
    <property type="protein sequence ID" value="OCF21188.1"/>
    <property type="molecule type" value="Genomic_DNA"/>
</dbReference>
<dbReference type="GO" id="GO:0005783">
    <property type="term" value="C:endoplasmic reticulum"/>
    <property type="evidence" value="ECO:0007669"/>
    <property type="project" value="TreeGrafter"/>
</dbReference>
<organism evidence="6">
    <name type="scientific">Kwoniella bestiolae CBS 10118</name>
    <dbReference type="NCBI Taxonomy" id="1296100"/>
    <lineage>
        <taxon>Eukaryota</taxon>
        <taxon>Fungi</taxon>
        <taxon>Dikarya</taxon>
        <taxon>Basidiomycota</taxon>
        <taxon>Agaricomycotina</taxon>
        <taxon>Tremellomycetes</taxon>
        <taxon>Tremellales</taxon>
        <taxon>Cryptococcaceae</taxon>
        <taxon>Kwoniella</taxon>
    </lineage>
</organism>
<feature type="transmembrane region" description="Helical" evidence="5">
    <location>
        <begin position="105"/>
        <end position="127"/>
    </location>
</feature>
<dbReference type="Pfam" id="PF03547">
    <property type="entry name" value="Mem_trans"/>
    <property type="match status" value="1"/>
</dbReference>
<evidence type="ECO:0000256" key="2">
    <source>
        <dbReference type="ARBA" id="ARBA00022692"/>
    </source>
</evidence>
<feature type="transmembrane region" description="Helical" evidence="5">
    <location>
        <begin position="382"/>
        <end position="408"/>
    </location>
</feature>
<protein>
    <recommendedName>
        <fullName evidence="7">Endoplasmic reticulum protein</fullName>
    </recommendedName>
</protein>
<feature type="transmembrane region" description="Helical" evidence="5">
    <location>
        <begin position="348"/>
        <end position="370"/>
    </location>
</feature>
<keyword evidence="2 5" id="KW-0812">Transmembrane</keyword>
<dbReference type="InterPro" id="IPR004776">
    <property type="entry name" value="Mem_transp_PIN-like"/>
</dbReference>
<gene>
    <name evidence="6" type="ORF">I302_08859</name>
</gene>
<reference evidence="6" key="2">
    <citation type="submission" date="2016-07" db="EMBL/GenBank/DDBJ databases">
        <title>Evolution of pathogenesis and genome organization in the Tremellales.</title>
        <authorList>
            <person name="Cuomo C."/>
            <person name="Litvintseva A."/>
            <person name="Heitman J."/>
            <person name="Chen Y."/>
            <person name="Sun S."/>
            <person name="Springer D."/>
            <person name="Dromer F."/>
            <person name="Young S."/>
            <person name="Zeng Q."/>
            <person name="Chapman S."/>
            <person name="Gujja S."/>
            <person name="Saif S."/>
            <person name="Birren B."/>
        </authorList>
    </citation>
    <scope>NUCLEOTIDE SEQUENCE</scope>
    <source>
        <strain evidence="6">CBS 10118</strain>
    </source>
</reference>
<feature type="transmembrane region" description="Helical" evidence="5">
    <location>
        <begin position="314"/>
        <end position="336"/>
    </location>
</feature>
<feature type="transmembrane region" description="Helical" evidence="5">
    <location>
        <begin position="12"/>
        <end position="31"/>
    </location>
</feature>
<evidence type="ECO:0000256" key="5">
    <source>
        <dbReference type="SAM" id="Phobius"/>
    </source>
</evidence>
<evidence type="ECO:0000256" key="4">
    <source>
        <dbReference type="ARBA" id="ARBA00023136"/>
    </source>
</evidence>
<evidence type="ECO:0008006" key="7">
    <source>
        <dbReference type="Google" id="ProtNLM"/>
    </source>
</evidence>
<comment type="subcellular location">
    <subcellularLocation>
        <location evidence="1">Membrane</location>
        <topology evidence="1">Multi-pass membrane protein</topology>
    </subcellularLocation>
</comment>
<proteinExistence type="predicted"/>
<dbReference type="STRING" id="1296100.A0A1B9FQY3"/>
<dbReference type="OrthoDB" id="191139at2759"/>
<dbReference type="AlphaFoldDB" id="A0A1B9FQY3"/>
<evidence type="ECO:0000313" key="6">
    <source>
        <dbReference type="EMBL" id="OCF21188.1"/>
    </source>
</evidence>
<dbReference type="GO" id="GO:0016020">
    <property type="term" value="C:membrane"/>
    <property type="evidence" value="ECO:0007669"/>
    <property type="project" value="UniProtKB-SubCell"/>
</dbReference>
<dbReference type="PANTHER" id="PTHR31794">
    <property type="entry name" value="AUXIN EFFLUX TRANSPORTER FAMILY PROTEIN (EUROFUNG)"/>
    <property type="match status" value="1"/>
</dbReference>
<accession>A0A1B9FQY3</accession>
<dbReference type="PANTHER" id="PTHR31794:SF4">
    <property type="entry name" value="AUXIN EFFLUX TRANSPORTER FAMILY PROTEIN (EUROFUNG)"/>
    <property type="match status" value="1"/>
</dbReference>
<feature type="transmembrane region" description="Helical" evidence="5">
    <location>
        <begin position="75"/>
        <end position="98"/>
    </location>
</feature>
<dbReference type="GO" id="GO:0055085">
    <property type="term" value="P:transmembrane transport"/>
    <property type="evidence" value="ECO:0007669"/>
    <property type="project" value="InterPro"/>
</dbReference>